<dbReference type="AlphaFoldDB" id="A0A0M3JE17"/>
<evidence type="ECO:0000313" key="1">
    <source>
        <dbReference type="EMBL" id="VDK25866.1"/>
    </source>
</evidence>
<organism evidence="3">
    <name type="scientific">Anisakis simplex</name>
    <name type="common">Herring worm</name>
    <dbReference type="NCBI Taxonomy" id="6269"/>
    <lineage>
        <taxon>Eukaryota</taxon>
        <taxon>Metazoa</taxon>
        <taxon>Ecdysozoa</taxon>
        <taxon>Nematoda</taxon>
        <taxon>Chromadorea</taxon>
        <taxon>Rhabditida</taxon>
        <taxon>Spirurina</taxon>
        <taxon>Ascaridomorpha</taxon>
        <taxon>Ascaridoidea</taxon>
        <taxon>Anisakidae</taxon>
        <taxon>Anisakis</taxon>
        <taxon>Anisakis simplex complex</taxon>
    </lineage>
</organism>
<dbReference type="EMBL" id="UYRR01011305">
    <property type="protein sequence ID" value="VDK25866.1"/>
    <property type="molecule type" value="Genomic_DNA"/>
</dbReference>
<evidence type="ECO:0000313" key="3">
    <source>
        <dbReference type="WBParaSite" id="ASIM_0000585801-mRNA-1"/>
    </source>
</evidence>
<reference evidence="3" key="1">
    <citation type="submission" date="2017-02" db="UniProtKB">
        <authorList>
            <consortium name="WormBaseParasite"/>
        </authorList>
    </citation>
    <scope>IDENTIFICATION</scope>
</reference>
<protein>
    <submittedName>
        <fullName evidence="3">Calponin-homology (CH) domain-containing protein</fullName>
    </submittedName>
</protein>
<reference evidence="1 2" key="2">
    <citation type="submission" date="2018-11" db="EMBL/GenBank/DDBJ databases">
        <authorList>
            <consortium name="Pathogen Informatics"/>
        </authorList>
    </citation>
    <scope>NUCLEOTIDE SEQUENCE [LARGE SCALE GENOMIC DNA]</scope>
</reference>
<sequence>MDEGLRRESIRLNCNRRQSMYGPATKNLQGAELLMHVYRQLAENYGIFKINGVEDLADGVVFAKIWRDYIIGGQAIDEFSGDTLIRRVANAAEEVLGVPSGLI</sequence>
<dbReference type="WBParaSite" id="ASIM_0000585801-mRNA-1">
    <property type="protein sequence ID" value="ASIM_0000585801-mRNA-1"/>
    <property type="gene ID" value="ASIM_0000585801"/>
</dbReference>
<gene>
    <name evidence="1" type="ORF">ASIM_LOCUS5654</name>
</gene>
<name>A0A0M3JE17_ANISI</name>
<evidence type="ECO:0000313" key="2">
    <source>
        <dbReference type="Proteomes" id="UP000267096"/>
    </source>
</evidence>
<dbReference type="OrthoDB" id="5870774at2759"/>
<keyword evidence="2" id="KW-1185">Reference proteome</keyword>
<accession>A0A0M3JE17</accession>
<proteinExistence type="predicted"/>
<dbReference type="Proteomes" id="UP000267096">
    <property type="component" value="Unassembled WGS sequence"/>
</dbReference>